<evidence type="ECO:0000256" key="1">
    <source>
        <dbReference type="ARBA" id="ARBA00008023"/>
    </source>
</evidence>
<evidence type="ECO:0000256" key="11">
    <source>
        <dbReference type="RuleBase" id="RU003781"/>
    </source>
</evidence>
<dbReference type="CDD" id="cd00515">
    <property type="entry name" value="HAM1"/>
    <property type="match status" value="1"/>
</dbReference>
<dbReference type="GO" id="GO:0035870">
    <property type="term" value="F:dITP diphosphatase activity"/>
    <property type="evidence" value="ECO:0007669"/>
    <property type="project" value="UniProtKB-UniRule"/>
</dbReference>
<dbReference type="GO" id="GO:0046872">
    <property type="term" value="F:metal ion binding"/>
    <property type="evidence" value="ECO:0007669"/>
    <property type="project" value="UniProtKB-KW"/>
</dbReference>
<evidence type="ECO:0000256" key="6">
    <source>
        <dbReference type="ARBA" id="ARBA00022842"/>
    </source>
</evidence>
<reference evidence="12" key="1">
    <citation type="submission" date="2020-10" db="EMBL/GenBank/DDBJ databases">
        <authorList>
            <person name="Gilroy R."/>
        </authorList>
    </citation>
    <scope>NUCLEOTIDE SEQUENCE</scope>
    <source>
        <strain evidence="12">B1-20833</strain>
    </source>
</reference>
<dbReference type="PANTHER" id="PTHR11067">
    <property type="entry name" value="INOSINE TRIPHOSPHATE PYROPHOSPHATASE/HAM1 PROTEIN"/>
    <property type="match status" value="1"/>
</dbReference>
<evidence type="ECO:0000313" key="12">
    <source>
        <dbReference type="EMBL" id="MBO8452687.1"/>
    </source>
</evidence>
<evidence type="ECO:0000313" key="13">
    <source>
        <dbReference type="Proteomes" id="UP000823661"/>
    </source>
</evidence>
<dbReference type="SUPFAM" id="SSF52972">
    <property type="entry name" value="ITPase-like"/>
    <property type="match status" value="1"/>
</dbReference>
<dbReference type="PANTHER" id="PTHR11067:SF9">
    <property type="entry name" value="INOSINE TRIPHOSPHATE PYROPHOSPHATASE"/>
    <property type="match status" value="1"/>
</dbReference>
<evidence type="ECO:0000256" key="5">
    <source>
        <dbReference type="ARBA" id="ARBA00022801"/>
    </source>
</evidence>
<keyword evidence="6 10" id="KW-0460">Magnesium</keyword>
<feature type="binding site" evidence="10">
    <location>
        <position position="68"/>
    </location>
    <ligand>
        <name>Mg(2+)</name>
        <dbReference type="ChEBI" id="CHEBI:18420"/>
    </ligand>
</feature>
<dbReference type="Proteomes" id="UP000823661">
    <property type="component" value="Unassembled WGS sequence"/>
</dbReference>
<protein>
    <recommendedName>
        <fullName evidence="10">dITP/XTP pyrophosphatase</fullName>
        <ecNumber evidence="10">3.6.1.66</ecNumber>
    </recommendedName>
    <alternativeName>
        <fullName evidence="10">Non-canonical purine NTP pyrophosphatase</fullName>
    </alternativeName>
    <alternativeName>
        <fullName evidence="10">Non-standard purine NTP pyrophosphatase</fullName>
    </alternativeName>
    <alternativeName>
        <fullName evidence="10">Nucleoside-triphosphate diphosphatase</fullName>
    </alternativeName>
    <alternativeName>
        <fullName evidence="10">Nucleoside-triphosphate pyrophosphatase</fullName>
        <shortName evidence="10">NTPase</shortName>
    </alternativeName>
</protein>
<comment type="caution">
    <text evidence="12">The sequence shown here is derived from an EMBL/GenBank/DDBJ whole genome shotgun (WGS) entry which is preliminary data.</text>
</comment>
<accession>A0A9D9HIX5</accession>
<feature type="active site" description="Proton acceptor" evidence="10">
    <location>
        <position position="68"/>
    </location>
</feature>
<dbReference type="Gene3D" id="3.90.950.10">
    <property type="match status" value="1"/>
</dbReference>
<name>A0A9D9HIX5_9BACT</name>
<comment type="caution">
    <text evidence="10">Lacks conserved residue(s) required for the propagation of feature annotation.</text>
</comment>
<dbReference type="GO" id="GO:0000166">
    <property type="term" value="F:nucleotide binding"/>
    <property type="evidence" value="ECO:0007669"/>
    <property type="project" value="UniProtKB-KW"/>
</dbReference>
<proteinExistence type="inferred from homology"/>
<dbReference type="GO" id="GO:0017111">
    <property type="term" value="F:ribonucleoside triphosphate phosphatase activity"/>
    <property type="evidence" value="ECO:0007669"/>
    <property type="project" value="InterPro"/>
</dbReference>
<keyword evidence="4 10" id="KW-0547">Nucleotide-binding</keyword>
<dbReference type="EMBL" id="JADIMI010000070">
    <property type="protein sequence ID" value="MBO8452687.1"/>
    <property type="molecule type" value="Genomic_DNA"/>
</dbReference>
<sequence length="212" mass="23366">MKIVFATGNGGKLREAREILGGGFELVTPSEMGINEEIPETGSTLSTNSRQKAEYIWDRCACSCFADDTGLEVDILGGAPGVHTARYAGDGKDFNRNIDKLLRDMEIREMEASMAREAGLSVRNFGRKARFRCVVTLIIDGEKHYFEGALEGKIARTRSGNGGFGYDPVFIPDEYPDRTLADITEEEKNAISHRGKALRAMAEWLAAQVQQP</sequence>
<dbReference type="GO" id="GO:0036222">
    <property type="term" value="F:XTP diphosphatase activity"/>
    <property type="evidence" value="ECO:0007669"/>
    <property type="project" value="UniProtKB-UniRule"/>
</dbReference>
<reference evidence="12" key="2">
    <citation type="journal article" date="2021" name="PeerJ">
        <title>Extensive microbial diversity within the chicken gut microbiome revealed by metagenomics and culture.</title>
        <authorList>
            <person name="Gilroy R."/>
            <person name="Ravi A."/>
            <person name="Getino M."/>
            <person name="Pursley I."/>
            <person name="Horton D.L."/>
            <person name="Alikhan N.F."/>
            <person name="Baker D."/>
            <person name="Gharbi K."/>
            <person name="Hall N."/>
            <person name="Watson M."/>
            <person name="Adriaenssens E.M."/>
            <person name="Foster-Nyarko E."/>
            <person name="Jarju S."/>
            <person name="Secka A."/>
            <person name="Antonio M."/>
            <person name="Oren A."/>
            <person name="Chaudhuri R.R."/>
            <person name="La Ragione R."/>
            <person name="Hildebrand F."/>
            <person name="Pallen M.J."/>
        </authorList>
    </citation>
    <scope>NUCLEOTIDE SEQUENCE</scope>
    <source>
        <strain evidence="12">B1-20833</strain>
    </source>
</reference>
<evidence type="ECO:0000256" key="8">
    <source>
        <dbReference type="ARBA" id="ARBA00051875"/>
    </source>
</evidence>
<dbReference type="NCBIfam" id="TIGR00042">
    <property type="entry name" value="RdgB/HAM1 family non-canonical purine NTP pyrophosphatase"/>
    <property type="match status" value="1"/>
</dbReference>
<feature type="binding site" evidence="10">
    <location>
        <begin position="7"/>
        <end position="12"/>
    </location>
    <ligand>
        <name>substrate</name>
    </ligand>
</feature>
<feature type="binding site" evidence="10">
    <location>
        <position position="188"/>
    </location>
    <ligand>
        <name>substrate</name>
    </ligand>
</feature>
<feature type="binding site" evidence="10">
    <location>
        <begin position="164"/>
        <end position="167"/>
    </location>
    <ligand>
        <name>substrate</name>
    </ligand>
</feature>
<evidence type="ECO:0000256" key="7">
    <source>
        <dbReference type="ARBA" id="ARBA00023080"/>
    </source>
</evidence>
<keyword evidence="3 10" id="KW-0479">Metal-binding</keyword>
<dbReference type="Pfam" id="PF01725">
    <property type="entry name" value="Ham1p_like"/>
    <property type="match status" value="1"/>
</dbReference>
<comment type="catalytic activity">
    <reaction evidence="9 10">
        <text>XTP + H2O = XMP + diphosphate + H(+)</text>
        <dbReference type="Rhea" id="RHEA:28610"/>
        <dbReference type="ChEBI" id="CHEBI:15377"/>
        <dbReference type="ChEBI" id="CHEBI:15378"/>
        <dbReference type="ChEBI" id="CHEBI:33019"/>
        <dbReference type="ChEBI" id="CHEBI:57464"/>
        <dbReference type="ChEBI" id="CHEBI:61314"/>
        <dbReference type="EC" id="3.6.1.66"/>
    </reaction>
</comment>
<comment type="subunit">
    <text evidence="2 10">Homodimer.</text>
</comment>
<comment type="catalytic activity">
    <reaction evidence="10">
        <text>ITP + H2O = IMP + diphosphate + H(+)</text>
        <dbReference type="Rhea" id="RHEA:29399"/>
        <dbReference type="ChEBI" id="CHEBI:15377"/>
        <dbReference type="ChEBI" id="CHEBI:15378"/>
        <dbReference type="ChEBI" id="CHEBI:33019"/>
        <dbReference type="ChEBI" id="CHEBI:58053"/>
        <dbReference type="ChEBI" id="CHEBI:61402"/>
        <dbReference type="EC" id="3.6.1.66"/>
    </reaction>
</comment>
<dbReference type="HAMAP" id="MF_01405">
    <property type="entry name" value="Non_canon_purine_NTPase"/>
    <property type="match status" value="1"/>
</dbReference>
<evidence type="ECO:0000256" key="10">
    <source>
        <dbReference type="HAMAP-Rule" id="MF_01405"/>
    </source>
</evidence>
<comment type="similarity">
    <text evidence="1 10 11">Belongs to the HAM1 NTPase family.</text>
</comment>
<dbReference type="AlphaFoldDB" id="A0A9D9HIX5"/>
<feature type="binding site" evidence="10">
    <location>
        <begin position="193"/>
        <end position="194"/>
    </location>
    <ligand>
        <name>substrate</name>
    </ligand>
</feature>
<gene>
    <name evidence="12" type="primary">rdgB</name>
    <name evidence="12" type="ORF">IAC06_07385</name>
</gene>
<evidence type="ECO:0000256" key="4">
    <source>
        <dbReference type="ARBA" id="ARBA00022741"/>
    </source>
</evidence>
<dbReference type="InterPro" id="IPR002637">
    <property type="entry name" value="RdgB/HAM1"/>
</dbReference>
<evidence type="ECO:0000256" key="3">
    <source>
        <dbReference type="ARBA" id="ARBA00022723"/>
    </source>
</evidence>
<dbReference type="GO" id="GO:0009146">
    <property type="term" value="P:purine nucleoside triphosphate catabolic process"/>
    <property type="evidence" value="ECO:0007669"/>
    <property type="project" value="UniProtKB-UniRule"/>
</dbReference>
<comment type="function">
    <text evidence="10">Pyrophosphatase that catalyzes the hydrolysis of nucleoside triphosphates to their monophosphate derivatives, with a high preference for the non-canonical purine nucleotides XTP (xanthosine triphosphate), dITP (deoxyinosine triphosphate) and ITP. Seems to function as a house-cleaning enzyme that removes non-canonical purine nucleotides from the nucleotide pool, thus preventing their incorporation into DNA/RNA and avoiding chromosomal lesions.</text>
</comment>
<keyword evidence="5 10" id="KW-0378">Hydrolase</keyword>
<dbReference type="EC" id="3.6.1.66" evidence="10"/>
<evidence type="ECO:0000256" key="2">
    <source>
        <dbReference type="ARBA" id="ARBA00011738"/>
    </source>
</evidence>
<dbReference type="GO" id="GO:0005829">
    <property type="term" value="C:cytosol"/>
    <property type="evidence" value="ECO:0007669"/>
    <property type="project" value="TreeGrafter"/>
</dbReference>
<feature type="binding site" evidence="10">
    <location>
        <position position="69"/>
    </location>
    <ligand>
        <name>substrate</name>
    </ligand>
</feature>
<organism evidence="12 13">
    <name type="scientific">Candidatus Cryptobacteroides intestinavium</name>
    <dbReference type="NCBI Taxonomy" id="2840766"/>
    <lineage>
        <taxon>Bacteria</taxon>
        <taxon>Pseudomonadati</taxon>
        <taxon>Bacteroidota</taxon>
        <taxon>Bacteroidia</taxon>
        <taxon>Bacteroidales</taxon>
        <taxon>Candidatus Cryptobacteroides</taxon>
    </lineage>
</organism>
<dbReference type="InterPro" id="IPR020922">
    <property type="entry name" value="dITP/XTP_pyrophosphatase"/>
</dbReference>
<dbReference type="FunFam" id="3.90.950.10:FF:000001">
    <property type="entry name" value="dITP/XTP pyrophosphatase"/>
    <property type="match status" value="1"/>
</dbReference>
<comment type="cofactor">
    <cofactor evidence="10">
        <name>Mg(2+)</name>
        <dbReference type="ChEBI" id="CHEBI:18420"/>
    </cofactor>
    <text evidence="10">Binds 1 Mg(2+) ion per subunit.</text>
</comment>
<keyword evidence="7 10" id="KW-0546">Nucleotide metabolism</keyword>
<dbReference type="GO" id="GO:0009117">
    <property type="term" value="P:nucleotide metabolic process"/>
    <property type="evidence" value="ECO:0007669"/>
    <property type="project" value="UniProtKB-KW"/>
</dbReference>
<dbReference type="InterPro" id="IPR029001">
    <property type="entry name" value="ITPase-like_fam"/>
</dbReference>
<dbReference type="GO" id="GO:0036220">
    <property type="term" value="F:ITP diphosphatase activity"/>
    <property type="evidence" value="ECO:0007669"/>
    <property type="project" value="UniProtKB-UniRule"/>
</dbReference>
<comment type="catalytic activity">
    <reaction evidence="8 10">
        <text>dITP + H2O = dIMP + diphosphate + H(+)</text>
        <dbReference type="Rhea" id="RHEA:28342"/>
        <dbReference type="ChEBI" id="CHEBI:15377"/>
        <dbReference type="ChEBI" id="CHEBI:15378"/>
        <dbReference type="ChEBI" id="CHEBI:33019"/>
        <dbReference type="ChEBI" id="CHEBI:61194"/>
        <dbReference type="ChEBI" id="CHEBI:61382"/>
        <dbReference type="EC" id="3.6.1.66"/>
    </reaction>
</comment>
<evidence type="ECO:0000256" key="9">
    <source>
        <dbReference type="ARBA" id="ARBA00052017"/>
    </source>
</evidence>